<dbReference type="OrthoDB" id="10635352at2759"/>
<sequence length="173" mass="18971">MFSSRPYTQAKTSLDSFGSIILRLSPASKRPSAQFVISAPAVHLSLTRYPRGEVGHGLAEDPDMEADRISEDFRALQREARLEKYQVSTLMGDGVLFVDNGTVAVTVNVGCQIAEERTRGESYHNHKPPGELHFFRSYLTTYHGRIAEGVDFTIIGVAGAGVGDGLWTNPEET</sequence>
<organism evidence="1 2">
    <name type="scientific">Armillaria ostoyae</name>
    <name type="common">Armillaria root rot fungus</name>
    <dbReference type="NCBI Taxonomy" id="47428"/>
    <lineage>
        <taxon>Eukaryota</taxon>
        <taxon>Fungi</taxon>
        <taxon>Dikarya</taxon>
        <taxon>Basidiomycota</taxon>
        <taxon>Agaricomycotina</taxon>
        <taxon>Agaricomycetes</taxon>
        <taxon>Agaricomycetidae</taxon>
        <taxon>Agaricales</taxon>
        <taxon>Marasmiineae</taxon>
        <taxon>Physalacriaceae</taxon>
        <taxon>Armillaria</taxon>
    </lineage>
</organism>
<dbReference type="EMBL" id="FUEG01000003">
    <property type="protein sequence ID" value="SJL02754.1"/>
    <property type="molecule type" value="Genomic_DNA"/>
</dbReference>
<reference evidence="2" key="1">
    <citation type="journal article" date="2017" name="Nat. Ecol. Evol.">
        <title>Genome expansion and lineage-specific genetic innovations in the forest pathogenic fungi Armillaria.</title>
        <authorList>
            <person name="Sipos G."/>
            <person name="Prasanna A.N."/>
            <person name="Walter M.C."/>
            <person name="O'Connor E."/>
            <person name="Balint B."/>
            <person name="Krizsan K."/>
            <person name="Kiss B."/>
            <person name="Hess J."/>
            <person name="Varga T."/>
            <person name="Slot J."/>
            <person name="Riley R."/>
            <person name="Boka B."/>
            <person name="Rigling D."/>
            <person name="Barry K."/>
            <person name="Lee J."/>
            <person name="Mihaltcheva S."/>
            <person name="LaButti K."/>
            <person name="Lipzen A."/>
            <person name="Waldron R."/>
            <person name="Moloney N.M."/>
            <person name="Sperisen C."/>
            <person name="Kredics L."/>
            <person name="Vagvoelgyi C."/>
            <person name="Patrignani A."/>
            <person name="Fitzpatrick D."/>
            <person name="Nagy I."/>
            <person name="Doyle S."/>
            <person name="Anderson J.B."/>
            <person name="Grigoriev I.V."/>
            <person name="Gueldener U."/>
            <person name="Muensterkoetter M."/>
            <person name="Nagy L.G."/>
        </authorList>
    </citation>
    <scope>NUCLEOTIDE SEQUENCE [LARGE SCALE GENOMIC DNA]</scope>
    <source>
        <strain evidence="2">C18/9</strain>
    </source>
</reference>
<dbReference type="AlphaFoldDB" id="A0A284R201"/>
<protein>
    <submittedName>
        <fullName evidence="1">Uncharacterized protein</fullName>
    </submittedName>
</protein>
<proteinExistence type="predicted"/>
<evidence type="ECO:0000313" key="1">
    <source>
        <dbReference type="EMBL" id="SJL02754.1"/>
    </source>
</evidence>
<dbReference type="Proteomes" id="UP000219338">
    <property type="component" value="Unassembled WGS sequence"/>
</dbReference>
<name>A0A284R201_ARMOS</name>
<accession>A0A284R201</accession>
<evidence type="ECO:0000313" key="2">
    <source>
        <dbReference type="Proteomes" id="UP000219338"/>
    </source>
</evidence>
<keyword evidence="2" id="KW-1185">Reference proteome</keyword>
<gene>
    <name evidence="1" type="ORF">ARMOST_06090</name>
</gene>